<keyword evidence="1" id="KW-1133">Transmembrane helix</keyword>
<dbReference type="EMBL" id="JBHTNH010000023">
    <property type="protein sequence ID" value="MFD1362164.1"/>
    <property type="molecule type" value="Genomic_DNA"/>
</dbReference>
<gene>
    <name evidence="2" type="ORF">ACFQ4A_10905</name>
</gene>
<accession>A0ABW3ZV91</accession>
<dbReference type="RefSeq" id="WP_382400463.1">
    <property type="nucleotide sequence ID" value="NZ_JBHTNH010000023.1"/>
</dbReference>
<protein>
    <submittedName>
        <fullName evidence="2">Holin-like toxin</fullName>
    </submittedName>
</protein>
<dbReference type="Proteomes" id="UP001597178">
    <property type="component" value="Unassembled WGS sequence"/>
</dbReference>
<keyword evidence="1" id="KW-0472">Membrane</keyword>
<dbReference type="InterPro" id="IPR031616">
    <property type="entry name" value="BsrE-like"/>
</dbReference>
<reference evidence="3" key="1">
    <citation type="journal article" date="2019" name="Int. J. Syst. Evol. Microbiol.">
        <title>The Global Catalogue of Microorganisms (GCM) 10K type strain sequencing project: providing services to taxonomists for standard genome sequencing and annotation.</title>
        <authorList>
            <consortium name="The Broad Institute Genomics Platform"/>
            <consortium name="The Broad Institute Genome Sequencing Center for Infectious Disease"/>
            <person name="Wu L."/>
            <person name="Ma J."/>
        </authorList>
    </citation>
    <scope>NUCLEOTIDE SEQUENCE [LARGE SCALE GENOMIC DNA]</scope>
    <source>
        <strain evidence="3">CCUG 54822</strain>
    </source>
</reference>
<evidence type="ECO:0000256" key="1">
    <source>
        <dbReference type="SAM" id="Phobius"/>
    </source>
</evidence>
<comment type="caution">
    <text evidence="2">The sequence shown here is derived from an EMBL/GenBank/DDBJ whole genome shotgun (WGS) entry which is preliminary data.</text>
</comment>
<evidence type="ECO:0000313" key="2">
    <source>
        <dbReference type="EMBL" id="MFD1362164.1"/>
    </source>
</evidence>
<proteinExistence type="predicted"/>
<organism evidence="2 3">
    <name type="scientific">Lentibacillus salinarum</name>
    <dbReference type="NCBI Taxonomy" id="446820"/>
    <lineage>
        <taxon>Bacteria</taxon>
        <taxon>Bacillati</taxon>
        <taxon>Bacillota</taxon>
        <taxon>Bacilli</taxon>
        <taxon>Bacillales</taxon>
        <taxon>Bacillaceae</taxon>
        <taxon>Lentibacillus</taxon>
    </lineage>
</organism>
<dbReference type="Pfam" id="PF16935">
    <property type="entry name" value="Hol_Tox"/>
    <property type="match status" value="1"/>
</dbReference>
<keyword evidence="3" id="KW-1185">Reference proteome</keyword>
<sequence>MFEVFMVLIGFGTMLIGLLALILDINNKK</sequence>
<feature type="transmembrane region" description="Helical" evidence="1">
    <location>
        <begin position="6"/>
        <end position="25"/>
    </location>
</feature>
<name>A0ABW3ZV91_9BACI</name>
<keyword evidence="1" id="KW-0812">Transmembrane</keyword>
<evidence type="ECO:0000313" key="3">
    <source>
        <dbReference type="Proteomes" id="UP001597178"/>
    </source>
</evidence>